<evidence type="ECO:0000313" key="14">
    <source>
        <dbReference type="EMBL" id="NMB70234.1"/>
    </source>
</evidence>
<comment type="cofactor">
    <cofactor evidence="1 10">
        <name>Mg(2+)</name>
        <dbReference type="ChEBI" id="CHEBI:18420"/>
    </cofactor>
</comment>
<dbReference type="Gene3D" id="3.40.50.300">
    <property type="entry name" value="P-loop containing nucleotide triphosphate hydrolases"/>
    <property type="match status" value="2"/>
</dbReference>
<dbReference type="SUPFAM" id="SSF52540">
    <property type="entry name" value="P-loop containing nucleoside triphosphate hydrolases"/>
    <property type="match status" value="1"/>
</dbReference>
<dbReference type="HAMAP" id="MF_00185">
    <property type="entry name" value="IPP_trans"/>
    <property type="match status" value="1"/>
</dbReference>
<evidence type="ECO:0000256" key="11">
    <source>
        <dbReference type="RuleBase" id="RU003783"/>
    </source>
</evidence>
<evidence type="ECO:0000256" key="5">
    <source>
        <dbReference type="ARBA" id="ARBA00022694"/>
    </source>
</evidence>
<evidence type="ECO:0000256" key="12">
    <source>
        <dbReference type="RuleBase" id="RU003784"/>
    </source>
</evidence>
<dbReference type="AlphaFoldDB" id="A0A7X9HGT6"/>
<evidence type="ECO:0000256" key="2">
    <source>
        <dbReference type="ARBA" id="ARBA00003213"/>
    </source>
</evidence>
<comment type="subunit">
    <text evidence="10">Monomer.</text>
</comment>
<evidence type="ECO:0000256" key="7">
    <source>
        <dbReference type="ARBA" id="ARBA00022840"/>
    </source>
</evidence>
<keyword evidence="7 10" id="KW-0067">ATP-binding</keyword>
<feature type="binding site" evidence="10">
    <location>
        <begin position="18"/>
        <end position="25"/>
    </location>
    <ligand>
        <name>ATP</name>
        <dbReference type="ChEBI" id="CHEBI:30616"/>
    </ligand>
</feature>
<dbReference type="Proteomes" id="UP000526033">
    <property type="component" value="Unassembled WGS sequence"/>
</dbReference>
<evidence type="ECO:0000256" key="6">
    <source>
        <dbReference type="ARBA" id="ARBA00022741"/>
    </source>
</evidence>
<dbReference type="GO" id="GO:0052381">
    <property type="term" value="F:tRNA dimethylallyltransferase activity"/>
    <property type="evidence" value="ECO:0007669"/>
    <property type="project" value="UniProtKB-UniRule"/>
</dbReference>
<keyword evidence="8 10" id="KW-0460">Magnesium</keyword>
<comment type="function">
    <text evidence="2 10 12">Catalyzes the transfer of a dimethylallyl group onto the adenine at position 37 in tRNAs that read codons beginning with uridine, leading to the formation of N6-(dimethylallyl)adenosine (i(6)A).</text>
</comment>
<feature type="region of interest" description="Interaction with substrate tRNA" evidence="10">
    <location>
        <begin position="43"/>
        <end position="46"/>
    </location>
</feature>
<dbReference type="EMBL" id="JAAZNL010000045">
    <property type="protein sequence ID" value="NMB70234.1"/>
    <property type="molecule type" value="Genomic_DNA"/>
</dbReference>
<dbReference type="GO" id="GO:0005524">
    <property type="term" value="F:ATP binding"/>
    <property type="evidence" value="ECO:0007669"/>
    <property type="project" value="UniProtKB-UniRule"/>
</dbReference>
<evidence type="ECO:0000256" key="4">
    <source>
        <dbReference type="ARBA" id="ARBA00022679"/>
    </source>
</evidence>
<evidence type="ECO:0000256" key="8">
    <source>
        <dbReference type="ARBA" id="ARBA00022842"/>
    </source>
</evidence>
<reference evidence="14 15" key="1">
    <citation type="journal article" date="2020" name="Biotechnol. Biofuels">
        <title>New insights from the biogas microbiome by comprehensive genome-resolved metagenomics of nearly 1600 species originating from multiple anaerobic digesters.</title>
        <authorList>
            <person name="Campanaro S."/>
            <person name="Treu L."/>
            <person name="Rodriguez-R L.M."/>
            <person name="Kovalovszki A."/>
            <person name="Ziels R.M."/>
            <person name="Maus I."/>
            <person name="Zhu X."/>
            <person name="Kougias P.G."/>
            <person name="Basile A."/>
            <person name="Luo G."/>
            <person name="Schluter A."/>
            <person name="Konstantinidis K.T."/>
            <person name="Angelidaki I."/>
        </authorList>
    </citation>
    <scope>NUCLEOTIDE SEQUENCE [LARGE SCALE GENOMIC DNA]</scope>
    <source>
        <strain evidence="14">AS27yjCOA_165</strain>
    </source>
</reference>
<sequence>MDFPIQNIPMQSIPIICGPTSTGKTSLALNLAKKLNAVIISADSRQIYKQMDIGTGKLPVSANHIVKKSKETWEIDGVTVYGYDLVHPNEVYSAFDFCNYARGVIEENFVHNKRVLVVGGTGFYIDTLTGKVLPSGAPPDHFLRAELNTLSLDMLQEKLHVLSIDIFNSIDIKNKVRLIRAIEKLTHPVSAASLKQLPFDAKYVYLGLKASNEYMYSKADLWAELVWKNGLVNETQKLISLGYQNAAPLNGIIYKSVQAYINGSMTSEAVLQRIKYDLHSYIRRQLTWFKKNTDIHWCDVSVLSEEQIKSDALRLFSV</sequence>
<evidence type="ECO:0000256" key="10">
    <source>
        <dbReference type="HAMAP-Rule" id="MF_00185"/>
    </source>
</evidence>
<comment type="caution">
    <text evidence="14">The sequence shown here is derived from an EMBL/GenBank/DDBJ whole genome shotgun (WGS) entry which is preliminary data.</text>
</comment>
<comment type="similarity">
    <text evidence="3 10 13">Belongs to the IPP transferase family.</text>
</comment>
<dbReference type="Pfam" id="PF01715">
    <property type="entry name" value="IPPT"/>
    <property type="match status" value="1"/>
</dbReference>
<dbReference type="GO" id="GO:0006400">
    <property type="term" value="P:tRNA modification"/>
    <property type="evidence" value="ECO:0007669"/>
    <property type="project" value="TreeGrafter"/>
</dbReference>
<keyword evidence="5 10" id="KW-0819">tRNA processing</keyword>
<feature type="site" description="Interaction with substrate tRNA" evidence="10">
    <location>
        <position position="144"/>
    </location>
</feature>
<evidence type="ECO:0000313" key="15">
    <source>
        <dbReference type="Proteomes" id="UP000526033"/>
    </source>
</evidence>
<evidence type="ECO:0000256" key="13">
    <source>
        <dbReference type="RuleBase" id="RU003785"/>
    </source>
</evidence>
<evidence type="ECO:0000256" key="1">
    <source>
        <dbReference type="ARBA" id="ARBA00001946"/>
    </source>
</evidence>
<dbReference type="InterPro" id="IPR039657">
    <property type="entry name" value="Dimethylallyltransferase"/>
</dbReference>
<evidence type="ECO:0000256" key="9">
    <source>
        <dbReference type="ARBA" id="ARBA00049563"/>
    </source>
</evidence>
<proteinExistence type="inferred from homology"/>
<feature type="site" description="Interaction with substrate tRNA" evidence="10">
    <location>
        <position position="121"/>
    </location>
</feature>
<accession>A0A7X9HGT6</accession>
<dbReference type="NCBIfam" id="TIGR00174">
    <property type="entry name" value="miaA"/>
    <property type="match status" value="1"/>
</dbReference>
<dbReference type="InterPro" id="IPR027417">
    <property type="entry name" value="P-loop_NTPase"/>
</dbReference>
<comment type="caution">
    <text evidence="10">Lacks conserved residue(s) required for the propagation of feature annotation.</text>
</comment>
<protein>
    <recommendedName>
        <fullName evidence="10">tRNA dimethylallyltransferase</fullName>
        <ecNumber evidence="10">2.5.1.75</ecNumber>
    </recommendedName>
    <alternativeName>
        <fullName evidence="10">Dimethylallyl diphosphate:tRNA dimethylallyltransferase</fullName>
        <shortName evidence="10">DMAPP:tRNA dimethylallyltransferase</shortName>
        <shortName evidence="10">DMATase</shortName>
    </alternativeName>
    <alternativeName>
        <fullName evidence="10">Isopentenyl-diphosphate:tRNA isopentenyltransferase</fullName>
        <shortName evidence="10">IPP transferase</shortName>
        <shortName evidence="10">IPPT</shortName>
        <shortName evidence="10">IPTase</shortName>
    </alternativeName>
</protein>
<organism evidence="14 15">
    <name type="scientific">candidate division WWE3 bacterium</name>
    <dbReference type="NCBI Taxonomy" id="2053526"/>
    <lineage>
        <taxon>Bacteria</taxon>
        <taxon>Katanobacteria</taxon>
    </lineage>
</organism>
<keyword evidence="4 10" id="KW-0808">Transferase</keyword>
<dbReference type="PANTHER" id="PTHR11088:SF60">
    <property type="entry name" value="TRNA DIMETHYLALLYLTRANSFERASE"/>
    <property type="match status" value="1"/>
</dbReference>
<keyword evidence="6 10" id="KW-0547">Nucleotide-binding</keyword>
<dbReference type="EC" id="2.5.1.75" evidence="10"/>
<gene>
    <name evidence="10 14" type="primary">miaA</name>
    <name evidence="14" type="ORF">GYA27_03485</name>
</gene>
<name>A0A7X9HGT6_UNCKA</name>
<comment type="catalytic activity">
    <reaction evidence="9 10 11">
        <text>adenosine(37) in tRNA + dimethylallyl diphosphate = N(6)-dimethylallyladenosine(37) in tRNA + diphosphate</text>
        <dbReference type="Rhea" id="RHEA:26482"/>
        <dbReference type="Rhea" id="RHEA-COMP:10162"/>
        <dbReference type="Rhea" id="RHEA-COMP:10375"/>
        <dbReference type="ChEBI" id="CHEBI:33019"/>
        <dbReference type="ChEBI" id="CHEBI:57623"/>
        <dbReference type="ChEBI" id="CHEBI:74411"/>
        <dbReference type="ChEBI" id="CHEBI:74415"/>
        <dbReference type="EC" id="2.5.1.75"/>
    </reaction>
</comment>
<dbReference type="PANTHER" id="PTHR11088">
    <property type="entry name" value="TRNA DIMETHYLALLYLTRANSFERASE"/>
    <property type="match status" value="1"/>
</dbReference>
<dbReference type="InterPro" id="IPR018022">
    <property type="entry name" value="IPT"/>
</dbReference>
<feature type="binding site" evidence="10">
    <location>
        <begin position="20"/>
        <end position="25"/>
    </location>
    <ligand>
        <name>substrate</name>
    </ligand>
</feature>
<evidence type="ECO:0000256" key="3">
    <source>
        <dbReference type="ARBA" id="ARBA00005842"/>
    </source>
</evidence>